<keyword evidence="4" id="KW-0378">Hydrolase</keyword>
<evidence type="ECO:0000256" key="4">
    <source>
        <dbReference type="RuleBase" id="RU000509"/>
    </source>
</evidence>
<dbReference type="AlphaFoldDB" id="A0A3P6GMC4"/>
<dbReference type="SUPFAM" id="SSF51445">
    <property type="entry name" value="(Trans)glycosidases"/>
    <property type="match status" value="1"/>
</dbReference>
<dbReference type="PANTHER" id="PTHR31352">
    <property type="entry name" value="BETA-AMYLASE 1, CHLOROPLASTIC"/>
    <property type="match status" value="1"/>
</dbReference>
<evidence type="ECO:0000256" key="2">
    <source>
        <dbReference type="ARBA" id="ARBA00023277"/>
    </source>
</evidence>
<dbReference type="EC" id="3.2.1.2" evidence="4"/>
<keyword evidence="3 4" id="KW-0624">Polysaccharide degradation</keyword>
<name>A0A3P6GMC4_BRAOL</name>
<accession>A0A3P6GMC4</accession>
<gene>
    <name evidence="5" type="ORF">BOLC8T48278H</name>
</gene>
<evidence type="ECO:0000313" key="5">
    <source>
        <dbReference type="EMBL" id="VDD55049.1"/>
    </source>
</evidence>
<sequence length="80" mass="8913">MAANYNEKLLLNYVPVYVMLPLGVVNVENVFADPETVETQLKRLKEEAGIDGVMVDVWWGIIESKGLNNMTGPLTKRCSS</sequence>
<proteinExistence type="inferred from homology"/>
<keyword evidence="2 4" id="KW-0119">Carbohydrate metabolism</keyword>
<dbReference type="Gene3D" id="3.20.20.80">
    <property type="entry name" value="Glycosidases"/>
    <property type="match status" value="1"/>
</dbReference>
<dbReference type="EMBL" id="LR031879">
    <property type="protein sequence ID" value="VDD55049.1"/>
    <property type="molecule type" value="Genomic_DNA"/>
</dbReference>
<dbReference type="GO" id="GO:0016161">
    <property type="term" value="F:beta-amylase activity"/>
    <property type="evidence" value="ECO:0007669"/>
    <property type="project" value="UniProtKB-EC"/>
</dbReference>
<protein>
    <recommendedName>
        <fullName evidence="4">Beta-amylase</fullName>
        <ecNumber evidence="4">3.2.1.2</ecNumber>
    </recommendedName>
</protein>
<dbReference type="Pfam" id="PF01373">
    <property type="entry name" value="Glyco_hydro_14"/>
    <property type="match status" value="1"/>
</dbReference>
<comment type="similarity">
    <text evidence="1 4">Belongs to the glycosyl hydrolase 14 family.</text>
</comment>
<evidence type="ECO:0000256" key="3">
    <source>
        <dbReference type="ARBA" id="ARBA00023326"/>
    </source>
</evidence>
<evidence type="ECO:0000256" key="1">
    <source>
        <dbReference type="ARBA" id="ARBA00005652"/>
    </source>
</evidence>
<dbReference type="InterPro" id="IPR017853">
    <property type="entry name" value="GH"/>
</dbReference>
<organism evidence="5">
    <name type="scientific">Brassica oleracea</name>
    <name type="common">Wild cabbage</name>
    <dbReference type="NCBI Taxonomy" id="3712"/>
    <lineage>
        <taxon>Eukaryota</taxon>
        <taxon>Viridiplantae</taxon>
        <taxon>Streptophyta</taxon>
        <taxon>Embryophyta</taxon>
        <taxon>Tracheophyta</taxon>
        <taxon>Spermatophyta</taxon>
        <taxon>Magnoliopsida</taxon>
        <taxon>eudicotyledons</taxon>
        <taxon>Gunneridae</taxon>
        <taxon>Pentapetalae</taxon>
        <taxon>rosids</taxon>
        <taxon>malvids</taxon>
        <taxon>Brassicales</taxon>
        <taxon>Brassicaceae</taxon>
        <taxon>Brassiceae</taxon>
        <taxon>Brassica</taxon>
    </lineage>
</organism>
<keyword evidence="4" id="KW-0326">Glycosidase</keyword>
<dbReference type="PANTHER" id="PTHR31352:SF55">
    <property type="entry name" value="BETA-AMYLASE 5"/>
    <property type="match status" value="1"/>
</dbReference>
<comment type="catalytic activity">
    <reaction evidence="4">
        <text>Hydrolysis of (1-&gt;4)-alpha-D-glucosidic linkages in polysaccharides so as to remove successive maltose units from the non-reducing ends of the chains.</text>
        <dbReference type="EC" id="3.2.1.2"/>
    </reaction>
</comment>
<dbReference type="InterPro" id="IPR001554">
    <property type="entry name" value="Glyco_hydro_14"/>
</dbReference>
<dbReference type="GO" id="GO:0000272">
    <property type="term" value="P:polysaccharide catabolic process"/>
    <property type="evidence" value="ECO:0007669"/>
    <property type="project" value="UniProtKB-KW"/>
</dbReference>
<reference evidence="5" key="1">
    <citation type="submission" date="2018-11" db="EMBL/GenBank/DDBJ databases">
        <authorList>
            <consortium name="Genoscope - CEA"/>
            <person name="William W."/>
        </authorList>
    </citation>
    <scope>NUCLEOTIDE SEQUENCE</scope>
</reference>